<dbReference type="Proteomes" id="UP001239111">
    <property type="component" value="Chromosome 4"/>
</dbReference>
<gene>
    <name evidence="1" type="ORF">QAD02_007368</name>
</gene>
<sequence>MIKKKQPPRATHGVVPRPCTDMSHQQHERVSAHIVGSRMSYTRRCHGRGSTLTTWWTTKTYFWEVLKKPSGAYKRKSTADVSPEERTCVRKTASSSARNSDCNRSHEARCAGIVPATQPLKMKRPLEEGCDCPRVTNAVTLIKGPAFPRTLLVLGTPSKNNHVAFVMPHNARRWLPGAPGGWFPSPDAVAESSDSEDVTSSREPSTKRPCRTSSRASTELDYTCPQGSGPSSSASLVLREEPAVSPPHVIARTEAWTQTCGAAAMTMASAVSSDEPPSTSHNRTQPRSEVESHAPPNHGARTPAQESAPMGPMMQPPQEDGSGAGPASLPPPASVSPLLPSRPIQRCLPLVVPCVDLGESDNEDEVRVLYERLAAPNRDDMSRIIRFEYELFRELVNEYEATLNPRVGARIRSMTSVQDARTQHRELMRRRRAERRAQENEQLQFIANIAGDALEQPLIIAQGPRQQPGAPAPDIVDIPARAIANAPAQQVNVAEIMGQLPPMEVEQPQVQYLREQPAPAAEEAAAERQVVAAEAAPRAPPMEVLEDAEVVDPAPRAAARENEGGPLDLSVRVAAEVAPGAEIYELQPALRAREGGRPGLRFVPDDEMQRLNDPIWRDIAGFVRGIDAAPDAE</sequence>
<accession>A0ACC2N3R8</accession>
<dbReference type="EMBL" id="CM056744">
    <property type="protein sequence ID" value="KAJ8665706.1"/>
    <property type="molecule type" value="Genomic_DNA"/>
</dbReference>
<name>A0ACC2N3R8_9HYME</name>
<comment type="caution">
    <text evidence="1">The sequence shown here is derived from an EMBL/GenBank/DDBJ whole genome shotgun (WGS) entry which is preliminary data.</text>
</comment>
<reference evidence="1" key="1">
    <citation type="submission" date="2023-04" db="EMBL/GenBank/DDBJ databases">
        <title>A chromosome-level genome assembly of the parasitoid wasp Eretmocerus hayati.</title>
        <authorList>
            <person name="Zhong Y."/>
            <person name="Liu S."/>
            <person name="Liu Y."/>
        </authorList>
    </citation>
    <scope>NUCLEOTIDE SEQUENCE</scope>
    <source>
        <strain evidence="1">ZJU_SS_LIU_2023</strain>
    </source>
</reference>
<proteinExistence type="predicted"/>
<evidence type="ECO:0000313" key="2">
    <source>
        <dbReference type="Proteomes" id="UP001239111"/>
    </source>
</evidence>
<evidence type="ECO:0000313" key="1">
    <source>
        <dbReference type="EMBL" id="KAJ8665706.1"/>
    </source>
</evidence>
<organism evidence="1 2">
    <name type="scientific">Eretmocerus hayati</name>
    <dbReference type="NCBI Taxonomy" id="131215"/>
    <lineage>
        <taxon>Eukaryota</taxon>
        <taxon>Metazoa</taxon>
        <taxon>Ecdysozoa</taxon>
        <taxon>Arthropoda</taxon>
        <taxon>Hexapoda</taxon>
        <taxon>Insecta</taxon>
        <taxon>Pterygota</taxon>
        <taxon>Neoptera</taxon>
        <taxon>Endopterygota</taxon>
        <taxon>Hymenoptera</taxon>
        <taxon>Apocrita</taxon>
        <taxon>Proctotrupomorpha</taxon>
        <taxon>Chalcidoidea</taxon>
        <taxon>Aphelinidae</taxon>
        <taxon>Aphelininae</taxon>
        <taxon>Eretmocerus</taxon>
    </lineage>
</organism>
<keyword evidence="2" id="KW-1185">Reference proteome</keyword>
<protein>
    <submittedName>
        <fullName evidence="1">Uncharacterized protein</fullName>
    </submittedName>
</protein>